<gene>
    <name evidence="19" type="ORF">O4213_25265</name>
</gene>
<evidence type="ECO:0000256" key="6">
    <source>
        <dbReference type="ARBA" id="ARBA00012375"/>
    </source>
</evidence>
<evidence type="ECO:0000256" key="5">
    <source>
        <dbReference type="ARBA" id="ARBA00006435"/>
    </source>
</evidence>
<evidence type="ECO:0000256" key="18">
    <source>
        <dbReference type="SAM" id="SignalP"/>
    </source>
</evidence>
<proteinExistence type="inferred from homology"/>
<evidence type="ECO:0000256" key="15">
    <source>
        <dbReference type="ARBA" id="ARBA00023264"/>
    </source>
</evidence>
<dbReference type="EC" id="3.6.1.26" evidence="6"/>
<comment type="pathway">
    <text evidence="3">Phospholipid metabolism; CDP-diacylglycerol degradation; phosphatidate from CDP-diacylglycerol: step 1/1.</text>
</comment>
<evidence type="ECO:0000256" key="10">
    <source>
        <dbReference type="ARBA" id="ARBA00022801"/>
    </source>
</evidence>
<evidence type="ECO:0000256" key="7">
    <source>
        <dbReference type="ARBA" id="ARBA00022475"/>
    </source>
</evidence>
<comment type="similarity">
    <text evidence="5">Belongs to the Cdh family.</text>
</comment>
<evidence type="ECO:0000313" key="19">
    <source>
        <dbReference type="EMBL" id="MCZ4553319.1"/>
    </source>
</evidence>
<dbReference type="PROSITE" id="PS51318">
    <property type="entry name" value="TAT"/>
    <property type="match status" value="1"/>
</dbReference>
<dbReference type="RefSeq" id="WP_301573996.1">
    <property type="nucleotide sequence ID" value="NZ_JAPWIE010000009.1"/>
</dbReference>
<accession>A0ABT4N217</accession>
<organism evidence="19 20">
    <name type="scientific">Gordonia rubripertincta</name>
    <name type="common">Rhodococcus corallinus</name>
    <dbReference type="NCBI Taxonomy" id="36822"/>
    <lineage>
        <taxon>Bacteria</taxon>
        <taxon>Bacillati</taxon>
        <taxon>Actinomycetota</taxon>
        <taxon>Actinomycetes</taxon>
        <taxon>Mycobacteriales</taxon>
        <taxon>Gordoniaceae</taxon>
        <taxon>Gordonia</taxon>
    </lineage>
</organism>
<dbReference type="Gene3D" id="3.30.428.30">
    <property type="entry name" value="HIT family - CDH-like"/>
    <property type="match status" value="1"/>
</dbReference>
<dbReference type="Proteomes" id="UP001067235">
    <property type="component" value="Unassembled WGS sequence"/>
</dbReference>
<evidence type="ECO:0000256" key="17">
    <source>
        <dbReference type="ARBA" id="ARBA00032892"/>
    </source>
</evidence>
<dbReference type="EMBL" id="JAPWIE010000009">
    <property type="protein sequence ID" value="MCZ4553319.1"/>
    <property type="molecule type" value="Genomic_DNA"/>
</dbReference>
<dbReference type="SUPFAM" id="SSF54197">
    <property type="entry name" value="HIT-like"/>
    <property type="match status" value="1"/>
</dbReference>
<reference evidence="19" key="1">
    <citation type="submission" date="2022-12" db="EMBL/GenBank/DDBJ databases">
        <authorList>
            <person name="Krivoruchko A.V."/>
            <person name="Elkin A."/>
        </authorList>
    </citation>
    <scope>NUCLEOTIDE SEQUENCE</scope>
    <source>
        <strain evidence="19">IEGM 1388</strain>
    </source>
</reference>
<keyword evidence="7" id="KW-1003">Cell membrane</keyword>
<keyword evidence="8" id="KW-0444">Lipid biosynthesis</keyword>
<evidence type="ECO:0000313" key="20">
    <source>
        <dbReference type="Proteomes" id="UP001067235"/>
    </source>
</evidence>
<dbReference type="InterPro" id="IPR003763">
    <property type="entry name" value="CDP-diacylglyc_Pase"/>
</dbReference>
<keyword evidence="14" id="KW-0594">Phospholipid biosynthesis</keyword>
<feature type="signal peptide" evidence="18">
    <location>
        <begin position="1"/>
        <end position="38"/>
    </location>
</feature>
<keyword evidence="11" id="KW-1133">Transmembrane helix</keyword>
<name>A0ABT4N217_GORRU</name>
<dbReference type="InterPro" id="IPR006311">
    <property type="entry name" value="TAT_signal"/>
</dbReference>
<comment type="caution">
    <text evidence="19">The sequence shown here is derived from an EMBL/GenBank/DDBJ whole genome shotgun (WGS) entry which is preliminary data.</text>
</comment>
<feature type="chain" id="PRO_5045171291" description="CDP-diacylglycerol diphosphatase" evidence="18">
    <location>
        <begin position="39"/>
        <end position="315"/>
    </location>
</feature>
<evidence type="ECO:0000256" key="3">
    <source>
        <dbReference type="ARBA" id="ARBA00004927"/>
    </source>
</evidence>
<keyword evidence="15" id="KW-1208">Phospholipid metabolism</keyword>
<comment type="catalytic activity">
    <reaction evidence="1">
        <text>a CDP-1,2-diacyl-sn-glycerol + H2O = a 1,2-diacyl-sn-glycero-3-phosphate + CMP + 2 H(+)</text>
        <dbReference type="Rhea" id="RHEA:15221"/>
        <dbReference type="ChEBI" id="CHEBI:15377"/>
        <dbReference type="ChEBI" id="CHEBI:15378"/>
        <dbReference type="ChEBI" id="CHEBI:58332"/>
        <dbReference type="ChEBI" id="CHEBI:58608"/>
        <dbReference type="ChEBI" id="CHEBI:60377"/>
        <dbReference type="EC" id="3.6.1.26"/>
    </reaction>
</comment>
<evidence type="ECO:0000256" key="14">
    <source>
        <dbReference type="ARBA" id="ARBA00023209"/>
    </source>
</evidence>
<evidence type="ECO:0000256" key="1">
    <source>
        <dbReference type="ARBA" id="ARBA00001007"/>
    </source>
</evidence>
<comment type="subcellular location">
    <subcellularLocation>
        <location evidence="2">Cell membrane</location>
        <topology evidence="2">Single-pass membrane protein</topology>
    </subcellularLocation>
</comment>
<comment type="pathway">
    <text evidence="4">Lipid metabolism.</text>
</comment>
<keyword evidence="9" id="KW-0812">Transmembrane</keyword>
<evidence type="ECO:0000256" key="4">
    <source>
        <dbReference type="ARBA" id="ARBA00005189"/>
    </source>
</evidence>
<evidence type="ECO:0000256" key="9">
    <source>
        <dbReference type="ARBA" id="ARBA00022692"/>
    </source>
</evidence>
<protein>
    <recommendedName>
        <fullName evidence="6">CDP-diacylglycerol diphosphatase</fullName>
        <ecNumber evidence="6">3.6.1.26</ecNumber>
    </recommendedName>
    <alternativeName>
        <fullName evidence="16">CDP-diacylglycerol phosphatidylhydrolase</fullName>
    </alternativeName>
    <alternativeName>
        <fullName evidence="17">CDP-diglyceride hydrolase</fullName>
    </alternativeName>
</protein>
<keyword evidence="13" id="KW-0472">Membrane</keyword>
<evidence type="ECO:0000256" key="2">
    <source>
        <dbReference type="ARBA" id="ARBA00004162"/>
    </source>
</evidence>
<keyword evidence="20" id="KW-1185">Reference proteome</keyword>
<evidence type="ECO:0000256" key="13">
    <source>
        <dbReference type="ARBA" id="ARBA00023136"/>
    </source>
</evidence>
<dbReference type="InterPro" id="IPR036265">
    <property type="entry name" value="HIT-like_sf"/>
</dbReference>
<dbReference type="GO" id="GO:0008715">
    <property type="term" value="F:CDP-diacylglycerol diphosphatase activity"/>
    <property type="evidence" value="ECO:0007669"/>
    <property type="project" value="UniProtKB-EC"/>
</dbReference>
<sequence>MTDINPPRINRRRMLSITATTVAGLAAGALASSGPAQAAPSLCDLPGTGSVGPELCGPLGSGADCGGFNDVTPPGVTDRLFLWERVKNVTPAFPGTNTKVVRTSVSMIPQQPQPVPKVIPPPTPLSGSTKQAYAIRQGGTPGGSGPNNRLLIPTQRLSGIECSHIWQGTTLNFCKIAFDEANAAPRPVGTVPAIGINSKAARQQDQLHIHLSRAQAGVMKNLESALKKNEIKLKQADWGAAPHVTILGRTYRVLHRQNLNDNPFRLMLDNVAPKNMGEQMLAIVPAPQGGFYLINSEVKALPGGTGQVDSLLYYT</sequence>
<dbReference type="Pfam" id="PF02611">
    <property type="entry name" value="CDH"/>
    <property type="match status" value="1"/>
</dbReference>
<evidence type="ECO:0000256" key="8">
    <source>
        <dbReference type="ARBA" id="ARBA00022516"/>
    </source>
</evidence>
<keyword evidence="10 19" id="KW-0378">Hydrolase</keyword>
<keyword evidence="18" id="KW-0732">Signal</keyword>
<evidence type="ECO:0000256" key="11">
    <source>
        <dbReference type="ARBA" id="ARBA00022989"/>
    </source>
</evidence>
<evidence type="ECO:0000256" key="12">
    <source>
        <dbReference type="ARBA" id="ARBA00023098"/>
    </source>
</evidence>
<evidence type="ECO:0000256" key="16">
    <source>
        <dbReference type="ARBA" id="ARBA00032888"/>
    </source>
</evidence>
<keyword evidence="12" id="KW-0443">Lipid metabolism</keyword>